<dbReference type="InterPro" id="IPR004809">
    <property type="entry name" value="Gln_synth_I"/>
</dbReference>
<dbReference type="OrthoDB" id="36124at2157"/>
<dbReference type="EMBL" id="LJCQ01000117">
    <property type="protein sequence ID" value="KPV47210.1"/>
    <property type="molecule type" value="Genomic_DNA"/>
</dbReference>
<dbReference type="SUPFAM" id="SSF55931">
    <property type="entry name" value="Glutamine synthetase/guanido kinase"/>
    <property type="match status" value="1"/>
</dbReference>
<dbReference type="PATRIC" id="fig|507754.4.peg.1757"/>
<evidence type="ECO:0000259" key="19">
    <source>
        <dbReference type="PROSITE" id="PS51987"/>
    </source>
</evidence>
<dbReference type="InterPro" id="IPR027303">
    <property type="entry name" value="Gln_synth_gly_rich_site"/>
</dbReference>
<evidence type="ECO:0000256" key="3">
    <source>
        <dbReference type="ARBA" id="ARBA00012937"/>
    </source>
</evidence>
<feature type="binding site" evidence="15">
    <location>
        <position position="242"/>
    </location>
    <ligand>
        <name>Mg(2+)</name>
        <dbReference type="ChEBI" id="CHEBI:18420"/>
        <label>1</label>
    </ligand>
</feature>
<feature type="binding site" evidence="14">
    <location>
        <begin position="244"/>
        <end position="246"/>
    </location>
    <ligand>
        <name>ATP</name>
        <dbReference type="ChEBI" id="CHEBI:30616"/>
    </ligand>
</feature>
<dbReference type="PROSITE" id="PS51987">
    <property type="entry name" value="GS_CATALYTIC"/>
    <property type="match status" value="1"/>
</dbReference>
<evidence type="ECO:0000256" key="2">
    <source>
        <dbReference type="ARBA" id="ARBA00009897"/>
    </source>
</evidence>
<evidence type="ECO:0000256" key="10">
    <source>
        <dbReference type="ARBA" id="ARBA00022842"/>
    </source>
</evidence>
<evidence type="ECO:0000256" key="17">
    <source>
        <dbReference type="RuleBase" id="RU000384"/>
    </source>
</evidence>
<dbReference type="Proteomes" id="UP000050320">
    <property type="component" value="Unassembled WGS sequence"/>
</dbReference>
<dbReference type="GO" id="GO:0005737">
    <property type="term" value="C:cytoplasm"/>
    <property type="evidence" value="ECO:0007669"/>
    <property type="project" value="UniProtKB-SubCell"/>
</dbReference>
<dbReference type="PROSITE" id="PS51986">
    <property type="entry name" value="GS_BETA_GRASP"/>
    <property type="match status" value="1"/>
</dbReference>
<evidence type="ECO:0000256" key="12">
    <source>
        <dbReference type="ARBA" id="ARBA00049436"/>
    </source>
</evidence>
<reference evidence="20 23" key="1">
    <citation type="submission" date="2015-09" db="EMBL/GenBank/DDBJ databases">
        <title>Draft genome sequence of Acidiplasma aeolicum DSM 18409.</title>
        <authorList>
            <person name="Hemp J."/>
        </authorList>
    </citation>
    <scope>NUCLEOTIDE SEQUENCE [LARGE SCALE GENOMIC DNA]</scope>
    <source>
        <strain evidence="20 23">V</strain>
    </source>
</reference>
<dbReference type="Proteomes" id="UP000050515">
    <property type="component" value="Unassembled WGS sequence"/>
</dbReference>
<dbReference type="Pfam" id="PF03951">
    <property type="entry name" value="Gln-synt_N"/>
    <property type="match status" value="1"/>
</dbReference>
<feature type="binding site" evidence="13">
    <location>
        <position position="301"/>
    </location>
    <ligand>
        <name>L-glutamate</name>
        <dbReference type="ChEBI" id="CHEBI:29985"/>
    </ligand>
</feature>
<feature type="binding site" evidence="15">
    <location>
        <position position="129"/>
    </location>
    <ligand>
        <name>Mg(2+)</name>
        <dbReference type="ChEBI" id="CHEBI:18420"/>
        <label>1</label>
    </ligand>
</feature>
<dbReference type="InterPro" id="IPR014746">
    <property type="entry name" value="Gln_synth/guanido_kin_cat_dom"/>
</dbReference>
<evidence type="ECO:0000313" key="23">
    <source>
        <dbReference type="Proteomes" id="UP000050515"/>
    </source>
</evidence>
<feature type="binding site" evidence="13">
    <location>
        <position position="313"/>
    </location>
    <ligand>
        <name>L-glutamate</name>
        <dbReference type="ChEBI" id="CHEBI:29985"/>
    </ligand>
</feature>
<evidence type="ECO:0000256" key="13">
    <source>
        <dbReference type="PIRSR" id="PIRSR604809-1"/>
    </source>
</evidence>
<dbReference type="Gene3D" id="3.10.20.70">
    <property type="entry name" value="Glutamine synthetase, N-terminal domain"/>
    <property type="match status" value="1"/>
</dbReference>
<feature type="binding site" evidence="14">
    <location>
        <position position="313"/>
    </location>
    <ligand>
        <name>ATP</name>
        <dbReference type="ChEBI" id="CHEBI:30616"/>
    </ligand>
</feature>
<dbReference type="SUPFAM" id="SSF54368">
    <property type="entry name" value="Glutamine synthetase, N-terminal domain"/>
    <property type="match status" value="1"/>
</dbReference>
<feature type="binding site" evidence="13">
    <location>
        <begin position="237"/>
        <end position="238"/>
    </location>
    <ligand>
        <name>L-glutamate</name>
        <dbReference type="ChEBI" id="CHEBI:29985"/>
    </ligand>
</feature>
<dbReference type="PANTHER" id="PTHR43785">
    <property type="entry name" value="GAMMA-GLUTAMYLPUTRESCINE SYNTHETASE"/>
    <property type="match status" value="1"/>
</dbReference>
<evidence type="ECO:0000256" key="6">
    <source>
        <dbReference type="ARBA" id="ARBA00022598"/>
    </source>
</evidence>
<keyword evidence="5" id="KW-0963">Cytoplasm</keyword>
<keyword evidence="6" id="KW-0436">Ligase</keyword>
<evidence type="ECO:0000256" key="5">
    <source>
        <dbReference type="ARBA" id="ARBA00022490"/>
    </source>
</evidence>
<evidence type="ECO:0000256" key="9">
    <source>
        <dbReference type="ARBA" id="ARBA00022840"/>
    </source>
</evidence>
<comment type="caution">
    <text evidence="20">The sequence shown here is derived from an EMBL/GenBank/DDBJ whole genome shotgun (WGS) entry which is preliminary data.</text>
</comment>
<evidence type="ECO:0000313" key="22">
    <source>
        <dbReference type="Proteomes" id="UP000050320"/>
    </source>
</evidence>
<evidence type="ECO:0000256" key="8">
    <source>
        <dbReference type="ARBA" id="ARBA00022741"/>
    </source>
</evidence>
<accession>A0A0P9D3J7</accession>
<dbReference type="Gene3D" id="3.30.590.10">
    <property type="entry name" value="Glutamine synthetase/guanido kinase, catalytic domain"/>
    <property type="match status" value="1"/>
</dbReference>
<feature type="binding site" evidence="15">
    <location>
        <position position="186"/>
    </location>
    <ligand>
        <name>Mg(2+)</name>
        <dbReference type="ChEBI" id="CHEBI:18420"/>
        <label>1</label>
    </ligand>
</feature>
<reference evidence="21 22" key="2">
    <citation type="submission" date="2015-09" db="EMBL/GenBank/DDBJ databases">
        <title>Heavy metals and arsenic resistance mechanisms in polyextremophilic archaea of the family Ferroplasmaceae.</title>
        <authorList>
            <person name="Bulaev A.G."/>
            <person name="Kanygina A.V."/>
        </authorList>
    </citation>
    <scope>NUCLEOTIDE SEQUENCE [LARGE SCALE GENOMIC DNA]</scope>
    <source>
        <strain evidence="21 22">VT</strain>
    </source>
</reference>
<dbReference type="SMART" id="SM01230">
    <property type="entry name" value="Gln-synt_C"/>
    <property type="match status" value="1"/>
</dbReference>
<proteinExistence type="inferred from homology"/>
<dbReference type="EC" id="6.3.1.2" evidence="3"/>
<dbReference type="RefSeq" id="WP_048102187.1">
    <property type="nucleotide sequence ID" value="NZ_JBBYJF010000027.1"/>
</dbReference>
<dbReference type="EMBL" id="LKBG01000112">
    <property type="protein sequence ID" value="KQB35555.1"/>
    <property type="molecule type" value="Genomic_DNA"/>
</dbReference>
<organism evidence="20 23">
    <name type="scientific">Acidiplasma aeolicum</name>
    <dbReference type="NCBI Taxonomy" id="507754"/>
    <lineage>
        <taxon>Archaea</taxon>
        <taxon>Methanobacteriati</taxon>
        <taxon>Thermoplasmatota</taxon>
        <taxon>Thermoplasmata</taxon>
        <taxon>Thermoplasmatales</taxon>
        <taxon>Ferroplasmaceae</taxon>
        <taxon>Acidiplasma</taxon>
    </lineage>
</organism>
<name>A0A0P9D3J7_9ARCH</name>
<feature type="binding site" evidence="14">
    <location>
        <position position="325"/>
    </location>
    <ligand>
        <name>ATP</name>
        <dbReference type="ChEBI" id="CHEBI:30616"/>
    </ligand>
</feature>
<evidence type="ECO:0000256" key="7">
    <source>
        <dbReference type="ARBA" id="ARBA00022723"/>
    </source>
</evidence>
<evidence type="ECO:0000313" key="20">
    <source>
        <dbReference type="EMBL" id="KPV47210.1"/>
    </source>
</evidence>
<sequence>MQDEEAVLERLKKEGIEFLQLQFTDLMGNVKSLTVPKNRFEDVIYNGIMFDGSSILGFKEIQNSDMKAVPELSSYILLSNENYAGKTVRFVCKIFNPDGTRFEGDPRYILERQVERLAKENKTYYVGPELEYFIFEQDEDGNPTVYPSDLGGYFDREPLDKSFTVKQEILQKLEAVNYYPEASHHEVAYGQHEIDVKYSTAVEMADRIIIIKSIVKETANAYGYHATFMPKPIKGINGNGMHVHQSIFSGDENLFYDERNKYGLSEYAMHYLGGILQYVPGAAPVLASTVNSYKRLIPGFEAPVYIAWANKNRSALIRVPHASPKGKRMELRFPDSAGNQYLQFAVILGMGLEGIENKIEPPEPVEKNIFEMSREERIKNGIKSMPGSLGQALDAFRESTLMKKILGDFMYDEFLKAKEKEWEDFRSHVTDWEIKKYLDLY</sequence>
<feature type="binding site" evidence="15">
    <location>
        <position position="193"/>
    </location>
    <ligand>
        <name>Mg(2+)</name>
        <dbReference type="ChEBI" id="CHEBI:18420"/>
        <label>1</label>
    </ligand>
</feature>
<feature type="binding site" evidence="13">
    <location>
        <position position="332"/>
    </location>
    <ligand>
        <name>L-glutamate</name>
        <dbReference type="ChEBI" id="CHEBI:29985"/>
    </ligand>
</feature>
<feature type="domain" description="GS beta-grasp" evidence="18">
    <location>
        <begin position="14"/>
        <end position="99"/>
    </location>
</feature>
<feature type="domain" description="GS catalytic" evidence="19">
    <location>
        <begin position="106"/>
        <end position="441"/>
    </location>
</feature>
<dbReference type="InterPro" id="IPR036651">
    <property type="entry name" value="Gln_synt_N_sf"/>
</dbReference>
<evidence type="ECO:0000256" key="4">
    <source>
        <dbReference type="ARBA" id="ARBA00021364"/>
    </source>
</evidence>
<dbReference type="Pfam" id="PF00120">
    <property type="entry name" value="Gln-synt_C"/>
    <property type="match status" value="1"/>
</dbReference>
<feature type="binding site" evidence="14">
    <location>
        <position position="181"/>
    </location>
    <ligand>
        <name>ATP</name>
        <dbReference type="ChEBI" id="CHEBI:30616"/>
    </ligand>
</feature>
<evidence type="ECO:0000256" key="11">
    <source>
        <dbReference type="ARBA" id="ARBA00030668"/>
    </source>
</evidence>
<evidence type="ECO:0000256" key="14">
    <source>
        <dbReference type="PIRSR" id="PIRSR604809-2"/>
    </source>
</evidence>
<dbReference type="GO" id="GO:0004356">
    <property type="term" value="F:glutamine synthetase activity"/>
    <property type="evidence" value="ECO:0007669"/>
    <property type="project" value="UniProtKB-EC"/>
</dbReference>
<comment type="similarity">
    <text evidence="2 16 17">Belongs to the glutamine synthetase family.</text>
</comment>
<evidence type="ECO:0000256" key="1">
    <source>
        <dbReference type="ARBA" id="ARBA00004496"/>
    </source>
</evidence>
<dbReference type="GO" id="GO:0005524">
    <property type="term" value="F:ATP binding"/>
    <property type="evidence" value="ECO:0007669"/>
    <property type="project" value="UniProtKB-KW"/>
</dbReference>
<dbReference type="GO" id="GO:0006542">
    <property type="term" value="P:glutamine biosynthetic process"/>
    <property type="evidence" value="ECO:0007669"/>
    <property type="project" value="InterPro"/>
</dbReference>
<evidence type="ECO:0000313" key="21">
    <source>
        <dbReference type="EMBL" id="KQB35555.1"/>
    </source>
</evidence>
<dbReference type="InterPro" id="IPR008146">
    <property type="entry name" value="Gln_synth_cat_dom"/>
</dbReference>
<comment type="cofactor">
    <cofactor evidence="15">
        <name>Mg(2+)</name>
        <dbReference type="ChEBI" id="CHEBI:18420"/>
    </cofactor>
    <text evidence="15">Binds 2 Mg(2+) ions per subunit.</text>
</comment>
<feature type="binding site" evidence="15">
    <location>
        <position position="131"/>
    </location>
    <ligand>
        <name>Mg(2+)</name>
        <dbReference type="ChEBI" id="CHEBI:18420"/>
        <label>1</label>
    </ligand>
</feature>
<keyword evidence="7 15" id="KW-0479">Metal-binding</keyword>
<dbReference type="NCBIfam" id="TIGR00653">
    <property type="entry name" value="GlnA"/>
    <property type="match status" value="1"/>
</dbReference>
<dbReference type="InterPro" id="IPR008147">
    <property type="entry name" value="Gln_synt_N"/>
</dbReference>
<comment type="subcellular location">
    <subcellularLocation>
        <location evidence="1">Cytoplasm</location>
    </subcellularLocation>
</comment>
<gene>
    <name evidence="21" type="ORF">AOG54_02955</name>
    <name evidence="20" type="ORF">SE19_02055</name>
</gene>
<comment type="catalytic activity">
    <reaction evidence="12">
        <text>L-glutamate + NH4(+) + ATP = L-glutamine + ADP + phosphate + H(+)</text>
        <dbReference type="Rhea" id="RHEA:16169"/>
        <dbReference type="ChEBI" id="CHEBI:15378"/>
        <dbReference type="ChEBI" id="CHEBI:28938"/>
        <dbReference type="ChEBI" id="CHEBI:29985"/>
        <dbReference type="ChEBI" id="CHEBI:30616"/>
        <dbReference type="ChEBI" id="CHEBI:43474"/>
        <dbReference type="ChEBI" id="CHEBI:58359"/>
        <dbReference type="ChEBI" id="CHEBI:456216"/>
        <dbReference type="EC" id="6.3.1.2"/>
    </reaction>
</comment>
<dbReference type="PANTHER" id="PTHR43785:SF12">
    <property type="entry name" value="TYPE-1 GLUTAMINE SYNTHETASE 2"/>
    <property type="match status" value="1"/>
</dbReference>
<dbReference type="PROSITE" id="PS00181">
    <property type="entry name" value="GLNA_ATP"/>
    <property type="match status" value="1"/>
</dbReference>
<keyword evidence="22" id="KW-1185">Reference proteome</keyword>
<keyword evidence="8 14" id="KW-0547">Nucleotide-binding</keyword>
<dbReference type="GO" id="GO:0046872">
    <property type="term" value="F:metal ion binding"/>
    <property type="evidence" value="ECO:0007669"/>
    <property type="project" value="UniProtKB-KW"/>
</dbReference>
<protein>
    <recommendedName>
        <fullName evidence="4">Glutamine synthetase</fullName>
        <ecNumber evidence="3">6.3.1.2</ecNumber>
    </recommendedName>
    <alternativeName>
        <fullName evidence="11">Glutamate--ammonia ligase</fullName>
    </alternativeName>
</protein>
<evidence type="ECO:0000256" key="16">
    <source>
        <dbReference type="PROSITE-ProRule" id="PRU01330"/>
    </source>
</evidence>
<dbReference type="GeneID" id="84222064"/>
<evidence type="ECO:0000256" key="15">
    <source>
        <dbReference type="PIRSR" id="PIRSR604809-3"/>
    </source>
</evidence>
<keyword evidence="9 14" id="KW-0067">ATP-binding</keyword>
<evidence type="ECO:0000259" key="18">
    <source>
        <dbReference type="PROSITE" id="PS51986"/>
    </source>
</evidence>
<dbReference type="AlphaFoldDB" id="A0A0P9D3J7"/>
<keyword evidence="10 15" id="KW-0460">Magnesium</keyword>
<feature type="binding site" evidence="15">
    <location>
        <position position="330"/>
    </location>
    <ligand>
        <name>Mg(2+)</name>
        <dbReference type="ChEBI" id="CHEBI:18420"/>
        <label>1</label>
    </ligand>
</feature>
<feature type="binding site" evidence="13">
    <location>
        <position position="295"/>
    </location>
    <ligand>
        <name>L-glutamate</name>
        <dbReference type="ChEBI" id="CHEBI:29985"/>
    </ligand>
</feature>